<dbReference type="EMBL" id="QBLH01000968">
    <property type="protein sequence ID" value="TGZ53674.1"/>
    <property type="molecule type" value="Genomic_DNA"/>
</dbReference>
<dbReference type="InterPro" id="IPR000488">
    <property type="entry name" value="Death_dom"/>
</dbReference>
<gene>
    <name evidence="3" type="ORF">DBV15_04934</name>
</gene>
<evidence type="ECO:0000256" key="1">
    <source>
        <dbReference type="SAM" id="MobiDB-lite"/>
    </source>
</evidence>
<feature type="compositionally biased region" description="Basic and acidic residues" evidence="1">
    <location>
        <begin position="572"/>
        <end position="581"/>
    </location>
</feature>
<evidence type="ECO:0000313" key="3">
    <source>
        <dbReference type="EMBL" id="TGZ53674.1"/>
    </source>
</evidence>
<dbReference type="STRING" id="300112.A0A4V3SBP4"/>
<feature type="compositionally biased region" description="Basic and acidic residues" evidence="1">
    <location>
        <begin position="487"/>
        <end position="500"/>
    </location>
</feature>
<dbReference type="SMART" id="SM00005">
    <property type="entry name" value="DEATH"/>
    <property type="match status" value="1"/>
</dbReference>
<feature type="region of interest" description="Disordered" evidence="1">
    <location>
        <begin position="349"/>
        <end position="387"/>
    </location>
</feature>
<evidence type="ECO:0000259" key="2">
    <source>
        <dbReference type="PROSITE" id="PS50017"/>
    </source>
</evidence>
<proteinExistence type="predicted"/>
<feature type="region of interest" description="Disordered" evidence="1">
    <location>
        <begin position="484"/>
        <end position="657"/>
    </location>
</feature>
<feature type="region of interest" description="Disordered" evidence="1">
    <location>
        <begin position="415"/>
        <end position="459"/>
    </location>
</feature>
<comment type="caution">
    <text evidence="3">The sequence shown here is derived from an EMBL/GenBank/DDBJ whole genome shotgun (WGS) entry which is preliminary data.</text>
</comment>
<protein>
    <recommendedName>
        <fullName evidence="2">Death domain-containing protein</fullName>
    </recommendedName>
</protein>
<feature type="compositionally biased region" description="Basic and acidic residues" evidence="1">
    <location>
        <begin position="359"/>
        <end position="370"/>
    </location>
</feature>
<keyword evidence="4" id="KW-1185">Reference proteome</keyword>
<sequence length="882" mass="98959">MTDPELEKLRNEVERPPDLDTTIAGIQRESSRVHAAYLFEHIGKATLQRLCLLLSSTATGKIYDGWQEFAAHMGLTMEQIRCIDYDFKGLQDPTYYVLLTYVQSPEATMDKILSGLQKMQRLDIINQIKDHVHDLVNVASQHVISHDGSEIIQPGHMPRAPLVLSPILTVECKTGMQESESMYTSQDNQQKKHEQTYSCIVMLTFAHDGLPTAECITKIFRSKQPRIGVLMLQEQEKHVDYAIQILTRGYIERINPVKMHEQMHNKLDTKYLKYIYSLLRYEYVRNQCCNNRVRCIVPDKDVYTIVQASLHPTLQAWFRERGIGLKPKLSLGGGDAGFGISLGGKGGLDIGMSGNHNKRPSEREHSDKHDKSKKHEKSAEESNSSGIWGSITHIFGGNAESDHADHKTSLDTDKISADLGGGISDATAGVTGKKYREHEEHKEHHTKHNGSKGHQSSTSMNWTADKHLEENKNSYWDEGDIIVIPPSDKEKSDEDVDRNGNDNSHVKKSSKENEIKNSGKKRENGNDMERGENITILHGKDGQHSDSDKRHSNRNGNSNSHVKGGSIVISHGDNETKEQKASKQTTTKNSGEKEGNSSNYDKGGQSGDHAGGRNNDVKRENTNHNNGEDVIINGSHSNENRNKNSTGHDGVVAGKKSDIKKTNGPLCNYDEILSTGKCGSNIKSTLQLVQTFIRSFDVIVHFLLEQKGNDLRKVLCQVLPHNTSSTGLSFQRTNLPTARRKNNYLSDTIFSRKMAEERFEDEAVRILLFLVSFRPSLAIRSTNAALQVFTNGNHFRVRMSEDEVANGNGKGYLLGRKEKNLQGGDQEGDKNRKEETCIVPDKDVYTIVQASLQPTLQAWFRESDIDDFVNNILFHKINMKTV</sequence>
<dbReference type="SUPFAM" id="SSF47986">
    <property type="entry name" value="DEATH domain"/>
    <property type="match status" value="1"/>
</dbReference>
<dbReference type="Gene3D" id="1.10.533.10">
    <property type="entry name" value="Death Domain, Fas"/>
    <property type="match status" value="1"/>
</dbReference>
<feature type="domain" description="Death" evidence="2">
    <location>
        <begin position="66"/>
        <end position="132"/>
    </location>
</feature>
<dbReference type="AlphaFoldDB" id="A0A4V3SBP4"/>
<dbReference type="Proteomes" id="UP000310200">
    <property type="component" value="Unassembled WGS sequence"/>
</dbReference>
<dbReference type="PROSITE" id="PS50017">
    <property type="entry name" value="DEATH_DOMAIN"/>
    <property type="match status" value="1"/>
</dbReference>
<dbReference type="GO" id="GO:0007165">
    <property type="term" value="P:signal transduction"/>
    <property type="evidence" value="ECO:0007669"/>
    <property type="project" value="InterPro"/>
</dbReference>
<organism evidence="3 4">
    <name type="scientific">Temnothorax longispinosus</name>
    <dbReference type="NCBI Taxonomy" id="300112"/>
    <lineage>
        <taxon>Eukaryota</taxon>
        <taxon>Metazoa</taxon>
        <taxon>Ecdysozoa</taxon>
        <taxon>Arthropoda</taxon>
        <taxon>Hexapoda</taxon>
        <taxon>Insecta</taxon>
        <taxon>Pterygota</taxon>
        <taxon>Neoptera</taxon>
        <taxon>Endopterygota</taxon>
        <taxon>Hymenoptera</taxon>
        <taxon>Apocrita</taxon>
        <taxon>Aculeata</taxon>
        <taxon>Formicoidea</taxon>
        <taxon>Formicidae</taxon>
        <taxon>Myrmicinae</taxon>
        <taxon>Temnothorax</taxon>
    </lineage>
</organism>
<feature type="compositionally biased region" description="Basic and acidic residues" evidence="1">
    <location>
        <begin position="434"/>
        <end position="443"/>
    </location>
</feature>
<dbReference type="Pfam" id="PF00531">
    <property type="entry name" value="Death"/>
    <property type="match status" value="1"/>
</dbReference>
<reference evidence="3 4" key="1">
    <citation type="journal article" date="2019" name="Philos. Trans. R. Soc. Lond., B, Biol. Sci.">
        <title>Ant behaviour and brain gene expression of defending hosts depend on the ecological success of the intruding social parasite.</title>
        <authorList>
            <person name="Kaur R."/>
            <person name="Stoldt M."/>
            <person name="Jongepier E."/>
            <person name="Feldmeyer B."/>
            <person name="Menzel F."/>
            <person name="Bornberg-Bauer E."/>
            <person name="Foitzik S."/>
        </authorList>
    </citation>
    <scope>NUCLEOTIDE SEQUENCE [LARGE SCALE GENOMIC DNA]</scope>
    <source>
        <tissue evidence="3">Whole body</tissue>
    </source>
</reference>
<accession>A0A4V3SBP4</accession>
<name>A0A4V3SBP4_9HYME</name>
<dbReference type="InterPro" id="IPR011029">
    <property type="entry name" value="DEATH-like_dom_sf"/>
</dbReference>
<feature type="compositionally biased region" description="Basic and acidic residues" evidence="1">
    <location>
        <begin position="509"/>
        <end position="550"/>
    </location>
</feature>
<evidence type="ECO:0000313" key="4">
    <source>
        <dbReference type="Proteomes" id="UP000310200"/>
    </source>
</evidence>